<sequence length="178" mass="20463">MLEIVTDVLEDMDKQLNRIVKSLDHLDDELIWTRLKASTNSIGNLCLHLAGNEYQNLASAIGGKPFIRERSRREFDPEGGITKEELKELLLSTRAESARILSSLTEEDLNREVIIRYSLEDWNRMHRVNASEDEAHDVRKVRTLLIQVAAHYGYHAGQIVLISKLLKDRDDNITGQYH</sequence>
<dbReference type="AlphaFoldDB" id="A0A089LVE1"/>
<evidence type="ECO:0000313" key="1">
    <source>
        <dbReference type="EMBL" id="AIQ65481.1"/>
    </source>
</evidence>
<keyword evidence="2" id="KW-1185">Reference proteome</keyword>
<reference evidence="1 2" key="1">
    <citation type="submission" date="2014-08" db="EMBL/GenBank/DDBJ databases">
        <title>Comparative genomics of the Paenibacillus odorifer group.</title>
        <authorList>
            <person name="den Bakker H.C."/>
            <person name="Tsai Y.-C."/>
            <person name="Martin N."/>
            <person name="Korlach J."/>
            <person name="Wiedmann M."/>
        </authorList>
    </citation>
    <scope>NUCLEOTIDE SEQUENCE [LARGE SCALE GENOMIC DNA]</scope>
    <source>
        <strain evidence="1 2">DSM 14472</strain>
    </source>
</reference>
<proteinExistence type="predicted"/>
<gene>
    <name evidence="1" type="ORF">PSTEL_22555</name>
</gene>
<organism evidence="1 2">
    <name type="scientific">Paenibacillus stellifer</name>
    <dbReference type="NCBI Taxonomy" id="169760"/>
    <lineage>
        <taxon>Bacteria</taxon>
        <taxon>Bacillati</taxon>
        <taxon>Bacillota</taxon>
        <taxon>Bacilli</taxon>
        <taxon>Bacillales</taxon>
        <taxon>Paenibacillaceae</taxon>
        <taxon>Paenibacillus</taxon>
    </lineage>
</organism>
<dbReference type="RefSeq" id="WP_038698578.1">
    <property type="nucleotide sequence ID" value="NZ_CP009286.1"/>
</dbReference>
<protein>
    <recommendedName>
        <fullName evidence="3">DinB-like domain-containing protein</fullName>
    </recommendedName>
</protein>
<dbReference type="SUPFAM" id="SSF109854">
    <property type="entry name" value="DinB/YfiT-like putative metalloenzymes"/>
    <property type="match status" value="1"/>
</dbReference>
<dbReference type="InterPro" id="IPR034660">
    <property type="entry name" value="DinB/YfiT-like"/>
</dbReference>
<dbReference type="Proteomes" id="UP000029507">
    <property type="component" value="Chromosome"/>
</dbReference>
<accession>A0A089LVE1</accession>
<dbReference type="InterPro" id="IPR011466">
    <property type="entry name" value="DUF1572"/>
</dbReference>
<name>A0A089LVE1_9BACL</name>
<dbReference type="EMBL" id="CP009286">
    <property type="protein sequence ID" value="AIQ65481.1"/>
    <property type="molecule type" value="Genomic_DNA"/>
</dbReference>
<evidence type="ECO:0000313" key="2">
    <source>
        <dbReference type="Proteomes" id="UP000029507"/>
    </source>
</evidence>
<dbReference type="Gene3D" id="1.20.120.450">
    <property type="entry name" value="dinb family like domain"/>
    <property type="match status" value="1"/>
</dbReference>
<evidence type="ECO:0008006" key="3">
    <source>
        <dbReference type="Google" id="ProtNLM"/>
    </source>
</evidence>
<dbReference type="STRING" id="169760.PSTEL_22555"/>
<dbReference type="HOGENOM" id="CLU_129824_0_0_9"/>
<dbReference type="Pfam" id="PF07609">
    <property type="entry name" value="DUF1572"/>
    <property type="match status" value="1"/>
</dbReference>
<dbReference type="KEGG" id="pste:PSTEL_22555"/>
<dbReference type="OrthoDB" id="68731at2"/>